<dbReference type="AlphaFoldDB" id="A0A8J5K777"/>
<dbReference type="Proteomes" id="UP000747542">
    <property type="component" value="Unassembled WGS sequence"/>
</dbReference>
<keyword evidence="2" id="KW-1185">Reference proteome</keyword>
<evidence type="ECO:0000313" key="2">
    <source>
        <dbReference type="Proteomes" id="UP000747542"/>
    </source>
</evidence>
<sequence>MKVFEWWMLGHPCEDNKEECTATLENPVTSTSGEPSPVPDVIIVISQVEEDDPDSPHFQKYILGWNPTLFGGGILPFPGLESYRILGGILPYSGAESYPILGQNPIIWGGILPYSEAQSYRLLERNPIGFLGGFFSFSWAEFYCLWGRNPTVF</sequence>
<proteinExistence type="predicted"/>
<organism evidence="1 2">
    <name type="scientific">Homarus americanus</name>
    <name type="common">American lobster</name>
    <dbReference type="NCBI Taxonomy" id="6706"/>
    <lineage>
        <taxon>Eukaryota</taxon>
        <taxon>Metazoa</taxon>
        <taxon>Ecdysozoa</taxon>
        <taxon>Arthropoda</taxon>
        <taxon>Crustacea</taxon>
        <taxon>Multicrustacea</taxon>
        <taxon>Malacostraca</taxon>
        <taxon>Eumalacostraca</taxon>
        <taxon>Eucarida</taxon>
        <taxon>Decapoda</taxon>
        <taxon>Pleocyemata</taxon>
        <taxon>Astacidea</taxon>
        <taxon>Nephropoidea</taxon>
        <taxon>Nephropidae</taxon>
        <taxon>Homarus</taxon>
    </lineage>
</organism>
<protein>
    <submittedName>
        <fullName evidence="1">Uncharacterized protein</fullName>
    </submittedName>
</protein>
<evidence type="ECO:0000313" key="1">
    <source>
        <dbReference type="EMBL" id="KAG7171135.1"/>
    </source>
</evidence>
<accession>A0A8J5K777</accession>
<gene>
    <name evidence="1" type="ORF">Hamer_G013940</name>
</gene>
<name>A0A8J5K777_HOMAM</name>
<dbReference type="EMBL" id="JAHLQT010012946">
    <property type="protein sequence ID" value="KAG7171135.1"/>
    <property type="molecule type" value="Genomic_DNA"/>
</dbReference>
<reference evidence="1" key="1">
    <citation type="journal article" date="2021" name="Sci. Adv.">
        <title>The American lobster genome reveals insights on longevity, neural, and immune adaptations.</title>
        <authorList>
            <person name="Polinski J.M."/>
            <person name="Zimin A.V."/>
            <person name="Clark K.F."/>
            <person name="Kohn A.B."/>
            <person name="Sadowski N."/>
            <person name="Timp W."/>
            <person name="Ptitsyn A."/>
            <person name="Khanna P."/>
            <person name="Romanova D.Y."/>
            <person name="Williams P."/>
            <person name="Greenwood S.J."/>
            <person name="Moroz L.L."/>
            <person name="Walt D.R."/>
            <person name="Bodnar A.G."/>
        </authorList>
    </citation>
    <scope>NUCLEOTIDE SEQUENCE</scope>
    <source>
        <strain evidence="1">GMGI-L3</strain>
    </source>
</reference>
<comment type="caution">
    <text evidence="1">The sequence shown here is derived from an EMBL/GenBank/DDBJ whole genome shotgun (WGS) entry which is preliminary data.</text>
</comment>